<evidence type="ECO:0000256" key="6">
    <source>
        <dbReference type="ARBA" id="ARBA00022777"/>
    </source>
</evidence>
<reference evidence="12" key="1">
    <citation type="journal article" date="2019" name="Int. J. Syst. Evol. Microbiol.">
        <title>The Global Catalogue of Microorganisms (GCM) 10K type strain sequencing project: providing services to taxonomists for standard genome sequencing and annotation.</title>
        <authorList>
            <consortium name="The Broad Institute Genomics Platform"/>
            <consortium name="The Broad Institute Genome Sequencing Center for Infectious Disease"/>
            <person name="Wu L."/>
            <person name="Ma J."/>
        </authorList>
    </citation>
    <scope>NUCLEOTIDE SEQUENCE [LARGE SCALE GENOMIC DNA]</scope>
    <source>
        <strain evidence="12">JCM 9377</strain>
    </source>
</reference>
<protein>
    <recommendedName>
        <fullName evidence="2">histidine kinase</fullName>
        <ecNumber evidence="2">2.7.13.3</ecNumber>
    </recommendedName>
</protein>
<sequence>MRWMGRYREALLRDHEEPGPWIVVLDVSITGLAVVLALFVDPGPGSGGVALAALALPLRHRFPVAVLAVAVLADAADPRLDMAVVIVYFFSVAAVAHHRRRGPVLWAALAIAILLCFDPWTAREWDLEHLPRIAGSLLASIAPVAVGFSARAGTELQRQRELTRRIEREAALDRARADDRRRLALELHDSLGHELSLIAVHAGMLAVTAEDGGRQGAERIGRLARQALAELRQIVFTLGGRAEGSAAAELLSLASVPAMVRRLAEAGMPAELVLDGELGDLPEDVDRLGFRIVQESLTNTLKHAPGAAVRVVLRREPGRLVLDVTNGRAPLVRESPLPNGHVGLAGLAERAARLHGTVAGRPAPDGGWTVHAELPVAQRT</sequence>
<feature type="transmembrane region" description="Helical" evidence="9">
    <location>
        <begin position="104"/>
        <end position="121"/>
    </location>
</feature>
<dbReference type="EC" id="2.7.13.3" evidence="2"/>
<evidence type="ECO:0000313" key="12">
    <source>
        <dbReference type="Proteomes" id="UP001501237"/>
    </source>
</evidence>
<evidence type="ECO:0000256" key="8">
    <source>
        <dbReference type="ARBA" id="ARBA00023012"/>
    </source>
</evidence>
<keyword evidence="9" id="KW-0812">Transmembrane</keyword>
<keyword evidence="4" id="KW-0808">Transferase</keyword>
<evidence type="ECO:0000256" key="7">
    <source>
        <dbReference type="ARBA" id="ARBA00022840"/>
    </source>
</evidence>
<feature type="transmembrane region" description="Helical" evidence="9">
    <location>
        <begin position="80"/>
        <end position="97"/>
    </location>
</feature>
<keyword evidence="6" id="KW-0418">Kinase</keyword>
<dbReference type="InterPro" id="IPR011712">
    <property type="entry name" value="Sig_transdc_His_kin_sub3_dim/P"/>
</dbReference>
<keyword evidence="12" id="KW-1185">Reference proteome</keyword>
<feature type="domain" description="Signal transduction histidine kinase subgroup 3 dimerisation and phosphoacceptor" evidence="10">
    <location>
        <begin position="180"/>
        <end position="238"/>
    </location>
</feature>
<proteinExistence type="predicted"/>
<dbReference type="Proteomes" id="UP001501237">
    <property type="component" value="Unassembled WGS sequence"/>
</dbReference>
<dbReference type="CDD" id="cd16917">
    <property type="entry name" value="HATPase_UhpB-NarQ-NarX-like"/>
    <property type="match status" value="1"/>
</dbReference>
<dbReference type="SUPFAM" id="SSF55874">
    <property type="entry name" value="ATPase domain of HSP90 chaperone/DNA topoisomerase II/histidine kinase"/>
    <property type="match status" value="1"/>
</dbReference>
<evidence type="ECO:0000259" key="10">
    <source>
        <dbReference type="Pfam" id="PF07730"/>
    </source>
</evidence>
<evidence type="ECO:0000256" key="9">
    <source>
        <dbReference type="SAM" id="Phobius"/>
    </source>
</evidence>
<evidence type="ECO:0000256" key="2">
    <source>
        <dbReference type="ARBA" id="ARBA00012438"/>
    </source>
</evidence>
<comment type="caution">
    <text evidence="11">The sequence shown here is derived from an EMBL/GenBank/DDBJ whole genome shotgun (WGS) entry which is preliminary data.</text>
</comment>
<keyword evidence="8" id="KW-0902">Two-component regulatory system</keyword>
<accession>A0ABP6Q2A4</accession>
<evidence type="ECO:0000256" key="5">
    <source>
        <dbReference type="ARBA" id="ARBA00022741"/>
    </source>
</evidence>
<keyword evidence="9" id="KW-1133">Transmembrane helix</keyword>
<dbReference type="InterPro" id="IPR036890">
    <property type="entry name" value="HATPase_C_sf"/>
</dbReference>
<keyword evidence="9" id="KW-0472">Membrane</keyword>
<dbReference type="PANTHER" id="PTHR24421:SF10">
    <property type="entry name" value="NITRATE_NITRITE SENSOR PROTEIN NARQ"/>
    <property type="match status" value="1"/>
</dbReference>
<keyword evidence="3" id="KW-0597">Phosphoprotein</keyword>
<comment type="catalytic activity">
    <reaction evidence="1">
        <text>ATP + protein L-histidine = ADP + protein N-phospho-L-histidine.</text>
        <dbReference type="EC" id="2.7.13.3"/>
    </reaction>
</comment>
<evidence type="ECO:0000313" key="11">
    <source>
        <dbReference type="EMBL" id="GAA3201262.1"/>
    </source>
</evidence>
<dbReference type="PANTHER" id="PTHR24421">
    <property type="entry name" value="NITRATE/NITRITE SENSOR PROTEIN NARX-RELATED"/>
    <property type="match status" value="1"/>
</dbReference>
<keyword evidence="5" id="KW-0547">Nucleotide-binding</keyword>
<dbReference type="Pfam" id="PF07730">
    <property type="entry name" value="HisKA_3"/>
    <property type="match status" value="1"/>
</dbReference>
<feature type="transmembrane region" description="Helical" evidence="9">
    <location>
        <begin position="21"/>
        <end position="40"/>
    </location>
</feature>
<evidence type="ECO:0000256" key="1">
    <source>
        <dbReference type="ARBA" id="ARBA00000085"/>
    </source>
</evidence>
<dbReference type="EMBL" id="BAAAUV010000003">
    <property type="protein sequence ID" value="GAA3201262.1"/>
    <property type="molecule type" value="Genomic_DNA"/>
</dbReference>
<dbReference type="InterPro" id="IPR050482">
    <property type="entry name" value="Sensor_HK_TwoCompSys"/>
</dbReference>
<keyword evidence="7" id="KW-0067">ATP-binding</keyword>
<evidence type="ECO:0000256" key="3">
    <source>
        <dbReference type="ARBA" id="ARBA00022553"/>
    </source>
</evidence>
<organism evidence="11 12">
    <name type="scientific">Actinocorallia longicatena</name>
    <dbReference type="NCBI Taxonomy" id="111803"/>
    <lineage>
        <taxon>Bacteria</taxon>
        <taxon>Bacillati</taxon>
        <taxon>Actinomycetota</taxon>
        <taxon>Actinomycetes</taxon>
        <taxon>Streptosporangiales</taxon>
        <taxon>Thermomonosporaceae</taxon>
        <taxon>Actinocorallia</taxon>
    </lineage>
</organism>
<dbReference type="Gene3D" id="1.20.5.1930">
    <property type="match status" value="1"/>
</dbReference>
<evidence type="ECO:0000256" key="4">
    <source>
        <dbReference type="ARBA" id="ARBA00022679"/>
    </source>
</evidence>
<dbReference type="Gene3D" id="3.30.565.10">
    <property type="entry name" value="Histidine kinase-like ATPase, C-terminal domain"/>
    <property type="match status" value="1"/>
</dbReference>
<name>A0ABP6Q2A4_9ACTN</name>
<gene>
    <name evidence="11" type="ORF">GCM10010468_14350</name>
</gene>